<proteinExistence type="predicted"/>
<evidence type="ECO:0000313" key="2">
    <source>
        <dbReference type="Proteomes" id="UP000238157"/>
    </source>
</evidence>
<dbReference type="AlphaFoldDB" id="A0A2T0WAM8"/>
<accession>A0A2T0WAM8</accession>
<dbReference type="EMBL" id="PVTR01000026">
    <property type="protein sequence ID" value="PRY83747.1"/>
    <property type="molecule type" value="Genomic_DNA"/>
</dbReference>
<dbReference type="RefSeq" id="WP_245917444.1">
    <property type="nucleotide sequence ID" value="NZ_PVTR01000026.1"/>
</dbReference>
<reference evidence="1 2" key="1">
    <citation type="submission" date="2018-03" db="EMBL/GenBank/DDBJ databases">
        <title>Genomic Encyclopedia of Archaeal and Bacterial Type Strains, Phase II (KMG-II): from individual species to whole genera.</title>
        <authorList>
            <person name="Goeker M."/>
        </authorList>
    </citation>
    <scope>NUCLEOTIDE SEQUENCE [LARGE SCALE GENOMIC DNA]</scope>
    <source>
        <strain evidence="1 2">DSM 27929</strain>
    </source>
</reference>
<gene>
    <name evidence="1" type="ORF">CLW00_1263</name>
</gene>
<sequence>MPISKDRALQYVYVLVLFLVFFALPHRSYGQRQPDEEALLTFSHPSIGQYYISVVFFGEVAYLPLGELLSLTGIPSTPSTNKFGLQGFYPSPKETWMIDPLAGLISLQGKPETLQADDFYLGEQDLYLPPGYFSKIFGLEFSVNPFNLSITMKSQYALPIEEKNKREALRKKIQSNVGGQEQSAMRYPLERKILGLGVLDYSLNVDNSPGRSNVGLQMRAGAEVLGGDFQFNMNGSKNNLGQTVNLSGLRWRYVLPSGLAPEKNALLSSITLGQISTSSQTSSAQLTGFSLSNNPLIPRRELDVFVIDGYTEKDSEVELLIGGQLVDFMRADEVGYYRFNAPVTYGTVRLTLKIYTPQGEILTEEKQLQIPFSFLPKGFVAYNIQGGNLMNAPDSLASHLLGHADISLGVSNAVTVRAGMSYGDYFGAGRTSTSFGVSTRLFQQYLVDIDYLPSRFYRVNASVFYANNINITARTTEYFFDQQEVNGGSKPLRDANLNVFVPFQLFGKFSGIRIGGENIWLPNGYRGSLQADYNYQIGRVATRFNYRAQLVGSRIAANLSPEFTPGMLISSVTYSLPRSPGLPVFIKGMFLRAQAAYNTQTSQLSTFNVEVSQTLFKSGRFTTSYDRNITNKSGAIQVGFLYDFNFIRSASQYTGRKGDYAIRQSLSGSLALDNQSGKLLPSNREQVSRSGISVRLFVDQNENGVFDEGEAIIPAKGIRLDKSANMLLGSDGILRITQLQSYWDYRLELDINALPDPTLAPKEKVFGFMADPNRVKSIDIPLYRTGVLEGTVLRETADGFEGVGGLRISLQRIGDEEPLDMIRTFSDGGYYAFGLLPGKYTLMIDAKQLEYMNVSATPDLLEFEIKALVDGDYLEGLDFVLKAKD</sequence>
<organism evidence="1 2">
    <name type="scientific">Mongoliibacter ruber</name>
    <dbReference type="NCBI Taxonomy" id="1750599"/>
    <lineage>
        <taxon>Bacteria</taxon>
        <taxon>Pseudomonadati</taxon>
        <taxon>Bacteroidota</taxon>
        <taxon>Cytophagia</taxon>
        <taxon>Cytophagales</taxon>
        <taxon>Cyclobacteriaceae</taxon>
        <taxon>Mongoliibacter</taxon>
    </lineage>
</organism>
<dbReference type="Proteomes" id="UP000238157">
    <property type="component" value="Unassembled WGS sequence"/>
</dbReference>
<keyword evidence="2" id="KW-1185">Reference proteome</keyword>
<evidence type="ECO:0000313" key="1">
    <source>
        <dbReference type="EMBL" id="PRY83747.1"/>
    </source>
</evidence>
<comment type="caution">
    <text evidence="1">The sequence shown here is derived from an EMBL/GenBank/DDBJ whole genome shotgun (WGS) entry which is preliminary data.</text>
</comment>
<protein>
    <submittedName>
        <fullName evidence="1">Uncharacterized protein</fullName>
    </submittedName>
</protein>
<name>A0A2T0WAM8_9BACT</name>